<evidence type="ECO:0000313" key="5">
    <source>
        <dbReference type="Proteomes" id="UP000515981"/>
    </source>
</evidence>
<dbReference type="PANTHER" id="PTHR38784:SF1">
    <property type="entry name" value="SUCROSE PHOSPHORYLASE"/>
    <property type="match status" value="1"/>
</dbReference>
<dbReference type="Proteomes" id="UP000515981">
    <property type="component" value="Chromosome"/>
</dbReference>
<protein>
    <submittedName>
        <fullName evidence="4">Glycosidase</fullName>
    </submittedName>
</protein>
<dbReference type="InterPro" id="IPR017853">
    <property type="entry name" value="GH"/>
</dbReference>
<keyword evidence="3" id="KW-0808">Transferase</keyword>
<evidence type="ECO:0000256" key="3">
    <source>
        <dbReference type="ARBA" id="ARBA00022679"/>
    </source>
</evidence>
<dbReference type="InterPro" id="IPR045857">
    <property type="entry name" value="O16G_dom_2"/>
</dbReference>
<reference evidence="4 5" key="1">
    <citation type="submission" date="2020-08" db="EMBL/GenBank/DDBJ databases">
        <authorList>
            <person name="Liu C."/>
            <person name="Sun Q."/>
        </authorList>
    </citation>
    <scope>NUCLEOTIDE SEQUENCE [LARGE SCALE GENOMIC DNA]</scope>
    <source>
        <strain evidence="4 5">NSJ-8</strain>
    </source>
</reference>
<proteinExistence type="inferred from homology"/>
<dbReference type="AlphaFoldDB" id="A0A7G9FWR4"/>
<dbReference type="GO" id="GO:0016798">
    <property type="term" value="F:hydrolase activity, acting on glycosyl bonds"/>
    <property type="evidence" value="ECO:0007669"/>
    <property type="project" value="UniProtKB-KW"/>
</dbReference>
<gene>
    <name evidence="4" type="ORF">H9Q77_02190</name>
</gene>
<evidence type="ECO:0000256" key="2">
    <source>
        <dbReference type="ARBA" id="ARBA00022676"/>
    </source>
</evidence>
<keyword evidence="2" id="KW-0328">Glycosyltransferase</keyword>
<dbReference type="Gene3D" id="3.90.400.10">
    <property type="entry name" value="Oligo-1,6-glucosidase, Domain 2"/>
    <property type="match status" value="1"/>
</dbReference>
<dbReference type="SUPFAM" id="SSF51445">
    <property type="entry name" value="(Trans)glycosidases"/>
    <property type="match status" value="1"/>
</dbReference>
<keyword evidence="5" id="KW-1185">Reference proteome</keyword>
<evidence type="ECO:0000256" key="1">
    <source>
        <dbReference type="ARBA" id="ARBA00008452"/>
    </source>
</evidence>
<sequence length="570" mass="65431">MNIGPMLNLYPDSLGGTLDDVVDFLKTEEAEGAFSSCYILPSLYHTDLDRGFSVIDYSLNKMYASGETLEAIKKLGIELKLDFILNHASVLSKQFQDIIAKGEESEYKDFFINWNEFWKDCGEMTEQGYILPEEKYLKKMFFRKPGLPILMVRFPDGREIPYWNTFYQEVNYPEVNAPELMKAADLQYMQAEIIVQELSMGCPEGKKPADILQKIVLERKAGRLTKEQVTMVWNYMEQHRYYLGQMDLNIQSPKVWEYYHEVVKTLAGYGAKIVRLDAFAYAPKTPGERNFLNQPDTWKLLDKIKQIAEPYGMELLPEIHECYSEKIYEKISEQGYVTYDFFLPGLIIDALESGNGEHLAGWAQELIDKNIRTVNMLGCHDGIPLLDLKGILAEDRIQKLIDIIVSRGGYVKDLHGQKNIYYQVNATYFSALGEDERKMLLARALQIFMPGKPQIWYLDLFAGKNDYEAVKLAGPGGHKEINRTNLTTAQVCSGLSKPIVKQQLELLRFRNSCLAFSEESRIKVSSEGSRICFVWEHQGCTAQLKANLQDCSYVIEFCDRDRKRTLITEG</sequence>
<keyword evidence="4" id="KW-0378">Hydrolase</keyword>
<dbReference type="PANTHER" id="PTHR38784">
    <property type="entry name" value="SUCROSE PHOSPHORYLASE"/>
    <property type="match status" value="1"/>
</dbReference>
<keyword evidence="4" id="KW-0326">Glycosidase</keyword>
<name>A0A7G9FWR4_9FIRM</name>
<dbReference type="EMBL" id="CP060633">
    <property type="protein sequence ID" value="QNM02996.1"/>
    <property type="molecule type" value="Genomic_DNA"/>
</dbReference>
<organism evidence="4 5">
    <name type="scientific">Simiaoa sunii</name>
    <dbReference type="NCBI Taxonomy" id="2763672"/>
    <lineage>
        <taxon>Bacteria</taxon>
        <taxon>Bacillati</taxon>
        <taxon>Bacillota</taxon>
        <taxon>Clostridia</taxon>
        <taxon>Lachnospirales</taxon>
        <taxon>Lachnospiraceae</taxon>
        <taxon>Simiaoa</taxon>
    </lineage>
</organism>
<dbReference type="GO" id="GO:0016757">
    <property type="term" value="F:glycosyltransferase activity"/>
    <property type="evidence" value="ECO:0007669"/>
    <property type="project" value="UniProtKB-KW"/>
</dbReference>
<dbReference type="GO" id="GO:0005975">
    <property type="term" value="P:carbohydrate metabolic process"/>
    <property type="evidence" value="ECO:0007669"/>
    <property type="project" value="InterPro"/>
</dbReference>
<accession>A0A7G9FWR4</accession>
<dbReference type="Gene3D" id="3.20.20.80">
    <property type="entry name" value="Glycosidases"/>
    <property type="match status" value="1"/>
</dbReference>
<dbReference type="RefSeq" id="WP_249326459.1">
    <property type="nucleotide sequence ID" value="NZ_CP060633.1"/>
</dbReference>
<dbReference type="KEGG" id="ssun:H9Q77_02190"/>
<evidence type="ECO:0000313" key="4">
    <source>
        <dbReference type="EMBL" id="QNM02996.1"/>
    </source>
</evidence>
<comment type="similarity">
    <text evidence="1">Belongs to the glycosyl hydrolase 13 family. Sucrose phosphorylase subfamily.</text>
</comment>